<gene>
    <name evidence="1" type="ORF">LV89_00185</name>
</gene>
<accession>A0A316EGB1</accession>
<dbReference type="RefSeq" id="WP_109740974.1">
    <property type="nucleotide sequence ID" value="NZ_QGGO01000001.1"/>
</dbReference>
<dbReference type="EMBL" id="QGGO01000001">
    <property type="protein sequence ID" value="PWK29345.1"/>
    <property type="molecule type" value="Genomic_DNA"/>
</dbReference>
<evidence type="ECO:0000313" key="1">
    <source>
        <dbReference type="EMBL" id="PWK29345.1"/>
    </source>
</evidence>
<sequence length="101" mass="11957">MLIHNITYNIDKKLEEEFLTWMKSIHIPKVMQTGFPKSSKIMRLLTEIENGGSTFSVQYKFDSIEGFEVFENDYLDDLHDEVDKKYRGSYVHFVSLLEELD</sequence>
<evidence type="ECO:0000313" key="2">
    <source>
        <dbReference type="Proteomes" id="UP000245489"/>
    </source>
</evidence>
<reference evidence="1 2" key="1">
    <citation type="submission" date="2018-05" db="EMBL/GenBank/DDBJ databases">
        <title>Genomic Encyclopedia of Archaeal and Bacterial Type Strains, Phase II (KMG-II): from individual species to whole genera.</title>
        <authorList>
            <person name="Goeker M."/>
        </authorList>
    </citation>
    <scope>NUCLEOTIDE SEQUENCE [LARGE SCALE GENOMIC DNA]</scope>
    <source>
        <strain evidence="1 2">DSM 22214</strain>
    </source>
</reference>
<proteinExistence type="predicted"/>
<name>A0A316EGB1_9BACT</name>
<dbReference type="Proteomes" id="UP000245489">
    <property type="component" value="Unassembled WGS sequence"/>
</dbReference>
<organism evidence="1 2">
    <name type="scientific">Arcicella aurantiaca</name>
    <dbReference type="NCBI Taxonomy" id="591202"/>
    <lineage>
        <taxon>Bacteria</taxon>
        <taxon>Pseudomonadati</taxon>
        <taxon>Bacteroidota</taxon>
        <taxon>Cytophagia</taxon>
        <taxon>Cytophagales</taxon>
        <taxon>Flectobacillaceae</taxon>
        <taxon>Arcicella</taxon>
    </lineage>
</organism>
<keyword evidence="2" id="KW-1185">Reference proteome</keyword>
<dbReference type="Pfam" id="PF14114">
    <property type="entry name" value="DUF4286"/>
    <property type="match status" value="1"/>
</dbReference>
<dbReference type="InterPro" id="IPR025563">
    <property type="entry name" value="DUF4286"/>
</dbReference>
<dbReference type="OrthoDB" id="1121837at2"/>
<protein>
    <submittedName>
        <fullName evidence="1">Uncharacterized protein DUF4286</fullName>
    </submittedName>
</protein>
<dbReference type="AlphaFoldDB" id="A0A316EGB1"/>
<comment type="caution">
    <text evidence="1">The sequence shown here is derived from an EMBL/GenBank/DDBJ whole genome shotgun (WGS) entry which is preliminary data.</text>
</comment>